<dbReference type="GO" id="GO:0003677">
    <property type="term" value="F:DNA binding"/>
    <property type="evidence" value="ECO:0007669"/>
    <property type="project" value="UniProtKB-KW"/>
</dbReference>
<dbReference type="PROSITE" id="PS00622">
    <property type="entry name" value="HTH_LUXR_1"/>
    <property type="match status" value="1"/>
</dbReference>
<dbReference type="PROSITE" id="PS50110">
    <property type="entry name" value="RESPONSE_REGULATORY"/>
    <property type="match status" value="1"/>
</dbReference>
<dbReference type="SMART" id="SM00448">
    <property type="entry name" value="REC"/>
    <property type="match status" value="1"/>
</dbReference>
<keyword evidence="3 8" id="KW-0238">DNA-binding</keyword>
<evidence type="ECO:0000256" key="5">
    <source>
        <dbReference type="PROSITE-ProRule" id="PRU00169"/>
    </source>
</evidence>
<dbReference type="Gene3D" id="3.40.50.2300">
    <property type="match status" value="1"/>
</dbReference>
<evidence type="ECO:0000256" key="1">
    <source>
        <dbReference type="ARBA" id="ARBA00022553"/>
    </source>
</evidence>
<evidence type="ECO:0000256" key="2">
    <source>
        <dbReference type="ARBA" id="ARBA00023015"/>
    </source>
</evidence>
<feature type="modified residue" description="4-aspartylphosphate" evidence="5">
    <location>
        <position position="58"/>
    </location>
</feature>
<dbReference type="PRINTS" id="PR00038">
    <property type="entry name" value="HTHLUXR"/>
</dbReference>
<dbReference type="Pfam" id="PF00196">
    <property type="entry name" value="GerE"/>
    <property type="match status" value="1"/>
</dbReference>
<dbReference type="CDD" id="cd17535">
    <property type="entry name" value="REC_NarL-like"/>
    <property type="match status" value="1"/>
</dbReference>
<feature type="domain" description="Response regulatory" evidence="7">
    <location>
        <begin position="7"/>
        <end position="123"/>
    </location>
</feature>
<dbReference type="EMBL" id="AP025730">
    <property type="protein sequence ID" value="BDI04986.1"/>
    <property type="molecule type" value="Genomic_DNA"/>
</dbReference>
<dbReference type="SUPFAM" id="SSF46894">
    <property type="entry name" value="C-terminal effector domain of the bipartite response regulators"/>
    <property type="match status" value="1"/>
</dbReference>
<dbReference type="PROSITE" id="PS50043">
    <property type="entry name" value="HTH_LUXR_2"/>
    <property type="match status" value="1"/>
</dbReference>
<dbReference type="InterPro" id="IPR039420">
    <property type="entry name" value="WalR-like"/>
</dbReference>
<keyword evidence="2" id="KW-0805">Transcription regulation</keyword>
<dbReference type="PANTHER" id="PTHR43214">
    <property type="entry name" value="TWO-COMPONENT RESPONSE REGULATOR"/>
    <property type="match status" value="1"/>
</dbReference>
<dbReference type="InterPro" id="IPR016032">
    <property type="entry name" value="Sig_transdc_resp-reg_C-effctor"/>
</dbReference>
<keyword evidence="4" id="KW-0804">Transcription</keyword>
<sequence length="230" mass="24560">MPDPIMRILLVDDHALVRDGMRSLLASHPRAEVVGEAADAAQARSEVARLQPDLVLMDIGLRQGNGIELTAELTRAHPGLAVLMLSMYDNPEYLHRALQAGARGYVLKDGPSSEILAAIDAVGSGDSYIATRLAHPTPRGDESRPLLSERESEILAALARGLSSKQIAAEYDLSVRTVETHRQNIRRKLKIAGQAELIRYAVEHCGANALSAPAGTAARMPAATPPDGPA</sequence>
<protein>
    <submittedName>
        <fullName evidence="8">DNA-binding response regulator</fullName>
    </submittedName>
</protein>
<gene>
    <name evidence="8" type="ORF">CATMQ487_19560</name>
</gene>
<keyword evidence="9" id="KW-1185">Reference proteome</keyword>
<dbReference type="CDD" id="cd06170">
    <property type="entry name" value="LuxR_C_like"/>
    <property type="match status" value="1"/>
</dbReference>
<evidence type="ECO:0000313" key="8">
    <source>
        <dbReference type="EMBL" id="BDI04986.1"/>
    </source>
</evidence>
<organism evidence="8 9">
    <name type="scientific">Sphaerotilus microaerophilus</name>
    <dbReference type="NCBI Taxonomy" id="2914710"/>
    <lineage>
        <taxon>Bacteria</taxon>
        <taxon>Pseudomonadati</taxon>
        <taxon>Pseudomonadota</taxon>
        <taxon>Betaproteobacteria</taxon>
        <taxon>Burkholderiales</taxon>
        <taxon>Sphaerotilaceae</taxon>
        <taxon>Sphaerotilus</taxon>
    </lineage>
</organism>
<dbReference type="SMART" id="SM00421">
    <property type="entry name" value="HTH_LUXR"/>
    <property type="match status" value="1"/>
</dbReference>
<evidence type="ECO:0000256" key="3">
    <source>
        <dbReference type="ARBA" id="ARBA00023125"/>
    </source>
</evidence>
<dbReference type="InterPro" id="IPR000792">
    <property type="entry name" value="Tscrpt_reg_LuxR_C"/>
</dbReference>
<evidence type="ECO:0000259" key="6">
    <source>
        <dbReference type="PROSITE" id="PS50043"/>
    </source>
</evidence>
<feature type="domain" description="HTH luxR-type" evidence="6">
    <location>
        <begin position="140"/>
        <end position="205"/>
    </location>
</feature>
<dbReference type="InterPro" id="IPR011006">
    <property type="entry name" value="CheY-like_superfamily"/>
</dbReference>
<dbReference type="PANTHER" id="PTHR43214:SF41">
    <property type="entry name" value="NITRATE_NITRITE RESPONSE REGULATOR PROTEIN NARP"/>
    <property type="match status" value="1"/>
</dbReference>
<evidence type="ECO:0000259" key="7">
    <source>
        <dbReference type="PROSITE" id="PS50110"/>
    </source>
</evidence>
<dbReference type="Proteomes" id="UP001057498">
    <property type="component" value="Chromosome"/>
</dbReference>
<reference evidence="8" key="1">
    <citation type="submission" date="2022-04" db="EMBL/GenBank/DDBJ databases">
        <title>Whole genome sequence of Sphaerotilus sp. FB-5.</title>
        <authorList>
            <person name="Takeda M."/>
            <person name="Narihara S."/>
            <person name="Akimoto M."/>
            <person name="Akimoto R."/>
            <person name="Nishiyashiki S."/>
            <person name="Murakami T."/>
        </authorList>
    </citation>
    <scope>NUCLEOTIDE SEQUENCE</scope>
    <source>
        <strain evidence="8">FB-5</strain>
    </source>
</reference>
<dbReference type="InterPro" id="IPR058245">
    <property type="entry name" value="NreC/VraR/RcsB-like_REC"/>
</dbReference>
<evidence type="ECO:0000313" key="9">
    <source>
        <dbReference type="Proteomes" id="UP001057498"/>
    </source>
</evidence>
<proteinExistence type="predicted"/>
<name>A0ABN6PIX3_9BURK</name>
<dbReference type="SUPFAM" id="SSF52172">
    <property type="entry name" value="CheY-like"/>
    <property type="match status" value="1"/>
</dbReference>
<accession>A0ABN6PIX3</accession>
<evidence type="ECO:0000256" key="4">
    <source>
        <dbReference type="ARBA" id="ARBA00023163"/>
    </source>
</evidence>
<keyword evidence="1 5" id="KW-0597">Phosphoprotein</keyword>
<dbReference type="InterPro" id="IPR001789">
    <property type="entry name" value="Sig_transdc_resp-reg_receiver"/>
</dbReference>
<dbReference type="Pfam" id="PF00072">
    <property type="entry name" value="Response_reg"/>
    <property type="match status" value="1"/>
</dbReference>